<feature type="region of interest" description="Disordered" evidence="1">
    <location>
        <begin position="567"/>
        <end position="587"/>
    </location>
</feature>
<reference evidence="4" key="1">
    <citation type="submission" date="2022-12" db="EMBL/GenBank/DDBJ databases">
        <title>Genome assemblies of Blomia tropicalis.</title>
        <authorList>
            <person name="Cui Y."/>
        </authorList>
    </citation>
    <scope>NUCLEOTIDE SEQUENCE</scope>
    <source>
        <tissue evidence="4">Adult mites</tissue>
    </source>
</reference>
<keyword evidence="5" id="KW-1185">Reference proteome</keyword>
<comment type="caution">
    <text evidence="4">The sequence shown here is derived from an EMBL/GenBank/DDBJ whole genome shotgun (WGS) entry which is preliminary data.</text>
</comment>
<feature type="compositionally biased region" description="Low complexity" evidence="1">
    <location>
        <begin position="1180"/>
        <end position="1193"/>
    </location>
</feature>
<feature type="region of interest" description="Disordered" evidence="1">
    <location>
        <begin position="127"/>
        <end position="157"/>
    </location>
</feature>
<gene>
    <name evidence="4" type="ORF">RDWZM_007624</name>
</gene>
<feature type="compositionally biased region" description="Basic residues" evidence="1">
    <location>
        <begin position="1194"/>
        <end position="1205"/>
    </location>
</feature>
<feature type="transmembrane region" description="Helical" evidence="2">
    <location>
        <begin position="216"/>
        <end position="233"/>
    </location>
</feature>
<evidence type="ECO:0000259" key="3">
    <source>
        <dbReference type="Pfam" id="PF00085"/>
    </source>
</evidence>
<dbReference type="InterPro" id="IPR036249">
    <property type="entry name" value="Thioredoxin-like_sf"/>
</dbReference>
<dbReference type="EMBL" id="JAPWDV010000003">
    <property type="protein sequence ID" value="KAJ6216467.1"/>
    <property type="molecule type" value="Genomic_DNA"/>
</dbReference>
<organism evidence="4 5">
    <name type="scientific">Blomia tropicalis</name>
    <name type="common">Mite</name>
    <dbReference type="NCBI Taxonomy" id="40697"/>
    <lineage>
        <taxon>Eukaryota</taxon>
        <taxon>Metazoa</taxon>
        <taxon>Ecdysozoa</taxon>
        <taxon>Arthropoda</taxon>
        <taxon>Chelicerata</taxon>
        <taxon>Arachnida</taxon>
        <taxon>Acari</taxon>
        <taxon>Acariformes</taxon>
        <taxon>Sarcoptiformes</taxon>
        <taxon>Astigmata</taxon>
        <taxon>Glycyphagoidea</taxon>
        <taxon>Echimyopodidae</taxon>
        <taxon>Blomia</taxon>
    </lineage>
</organism>
<dbReference type="Pfam" id="PF00085">
    <property type="entry name" value="Thioredoxin"/>
    <property type="match status" value="1"/>
</dbReference>
<dbReference type="Proteomes" id="UP001142055">
    <property type="component" value="Chromosome 3"/>
</dbReference>
<feature type="region of interest" description="Disordered" evidence="1">
    <location>
        <begin position="1163"/>
        <end position="1205"/>
    </location>
</feature>
<name>A0A9Q0M2X8_BLOTA</name>
<dbReference type="SUPFAM" id="SSF52833">
    <property type="entry name" value="Thioredoxin-like"/>
    <property type="match status" value="2"/>
</dbReference>
<dbReference type="PANTHER" id="PTHR46497">
    <property type="entry name" value="THIOREDOXIN DOMAIN-CONTAINING PROTEIN 11"/>
    <property type="match status" value="1"/>
</dbReference>
<dbReference type="AlphaFoldDB" id="A0A9Q0M2X8"/>
<protein>
    <recommendedName>
        <fullName evidence="3">Thioredoxin domain-containing protein</fullName>
    </recommendedName>
</protein>
<dbReference type="OMA" id="VIYLYHQ"/>
<dbReference type="InterPro" id="IPR013766">
    <property type="entry name" value="Thioredoxin_domain"/>
</dbReference>
<keyword evidence="2" id="KW-1133">Transmembrane helix</keyword>
<sequence length="1205" mass="137690">MSTIDFNGSTLDDNSEYIYEIFSIETVDGDCGDESESYDCGTESRLVLNTDSANIIADDTPSGVDASGCDLNQNWFAQSTSPTSKSSSKLKISSYTNHKCNVPIHLDCDPISMDECDTSWKSTFNGKPSLGEKVDAKEEEEDNDKNDNPNSQQTEPFDLTVNIRLKRKVVEKTNVNLECKSTCINDETCLSSITSNMAAFIQKDHITGNGSRSRRVLFPLILIFSIIALVLLHNGSLRNRKTPTPTKFFISGNPFITEFEFGQLKNLWARLSENEVSFVMYYAPWDSDCIRVRNEIEVVSNHYGQQIFFAAINCWWPDGECRKYQNLRRYPQLVAHIRSESELVYNGPILASYIIPFLDNVMNPVIPISNEGELLDLRAKHDAVLLGYFNFMEGSQQSTYRSYLSTAIKALVNDPWRSVAYTVVTNSRIAQKLKIGPEKESSLHLFVGNSTEHLTAKFSKPAALLSWIYSRANAASTLKWLNPNGIKSTKLSDYIQKRPTLILFTPRSFILGISPYFDLLREIVLDYYNCDNSPIIRSLTHRNILRRRLMEDKLSELEERCHELLDDDEGSVSNGGSGGQVEEQRSRRFNDNEDTCCHTETVNWRSFGGARRGMTKKCLCTSCVHISLPKCPAKCNHFDCLSTASRFLDDFDPNIVNNSAVYCNQIRSVFEPKYTSYYKISTTCSGTMSPTNVNDDNSHWYDVDKYSSLYKDEKISRMVQEFEIQHCRRLKLGMNYTDLNFPDNLESRQSISWRANFTGLACRTNRTLKFLALDSSLYPAFAESLGIDVFNVPHSTVAMIIDPNNENVHVLNHEILYREVELPNYDSKSVVNVPVNSYSKRSLMEFIKGFTEGTLPRFLRSQIVSSSGLCDLKQMIINDRTNNENIICVPELNTITFTNYVLGKSFVGSDNQTLLQIGSRLLEKDILVMYYAPWCGFCTSIAHIYLDVARFFAFSDEIIFARINGDVNDLPWEYTVDRYPTIMLFPAKNRAHSLVYPPNNVITKSGLLQFILKHGQLSVRIQTMLTFCKRPCIERTLLSISGNHRSIWRANRHNLFAYMLNKYEIDVINGKLLSRGMKNELKDGNKLKNRLNNLIKYDQFLLSNIRRLRRYARRQSLLAHFLLEHISKLTEIMDEEATLNEKNSVLSDELYETLFSKWTTKKNSGLKNMNEKQSVRQSSKRSNPSNKPNLSKSSKPKRAHSRDEL</sequence>
<evidence type="ECO:0000313" key="4">
    <source>
        <dbReference type="EMBL" id="KAJ6216467.1"/>
    </source>
</evidence>
<feature type="domain" description="Thioredoxin" evidence="3">
    <location>
        <begin position="923"/>
        <end position="993"/>
    </location>
</feature>
<dbReference type="InterPro" id="IPR052792">
    <property type="entry name" value="Thioredoxin_dom-contain_11"/>
</dbReference>
<dbReference type="Gene3D" id="3.40.30.10">
    <property type="entry name" value="Glutaredoxin"/>
    <property type="match status" value="2"/>
</dbReference>
<keyword evidence="2" id="KW-0472">Membrane</keyword>
<evidence type="ECO:0000256" key="1">
    <source>
        <dbReference type="SAM" id="MobiDB-lite"/>
    </source>
</evidence>
<dbReference type="PANTHER" id="PTHR46497:SF1">
    <property type="entry name" value="THIOREDOXIN DOMAIN-CONTAINING PROTEIN 11"/>
    <property type="match status" value="1"/>
</dbReference>
<evidence type="ECO:0000256" key="2">
    <source>
        <dbReference type="SAM" id="Phobius"/>
    </source>
</evidence>
<proteinExistence type="predicted"/>
<evidence type="ECO:0000313" key="5">
    <source>
        <dbReference type="Proteomes" id="UP001142055"/>
    </source>
</evidence>
<accession>A0A9Q0M2X8</accession>
<keyword evidence="2" id="KW-0812">Transmembrane</keyword>